<evidence type="ECO:0000313" key="2">
    <source>
        <dbReference type="Proteomes" id="UP000499080"/>
    </source>
</evidence>
<dbReference type="Proteomes" id="UP000499080">
    <property type="component" value="Unassembled WGS sequence"/>
</dbReference>
<protein>
    <submittedName>
        <fullName evidence="1">Uncharacterized protein</fullName>
    </submittedName>
</protein>
<proteinExistence type="predicted"/>
<organism evidence="1 2">
    <name type="scientific">Araneus ventricosus</name>
    <name type="common">Orbweaver spider</name>
    <name type="synonym">Epeira ventricosa</name>
    <dbReference type="NCBI Taxonomy" id="182803"/>
    <lineage>
        <taxon>Eukaryota</taxon>
        <taxon>Metazoa</taxon>
        <taxon>Ecdysozoa</taxon>
        <taxon>Arthropoda</taxon>
        <taxon>Chelicerata</taxon>
        <taxon>Arachnida</taxon>
        <taxon>Araneae</taxon>
        <taxon>Araneomorphae</taxon>
        <taxon>Entelegynae</taxon>
        <taxon>Araneoidea</taxon>
        <taxon>Araneidae</taxon>
        <taxon>Araneus</taxon>
    </lineage>
</organism>
<keyword evidence="2" id="KW-1185">Reference proteome</keyword>
<name>A0A4Y2IZU4_ARAVE</name>
<accession>A0A4Y2IZU4</accession>
<comment type="caution">
    <text evidence="1">The sequence shown here is derived from an EMBL/GenBank/DDBJ whole genome shotgun (WGS) entry which is preliminary data.</text>
</comment>
<sequence>MNDPPADRNRSQGQVDRLDAILSFVRQSRNGRTLDEILQHLRDIGIFPHHYVRLLKEACMDGQLPKLDKFFIPAATYRQPRLTIRQNRMLMIYIEAHPEGLTFEQIQNFLLGYTLGEQRNACRNLVKGNRIHHIHDFLFAPHLGGQGE</sequence>
<reference evidence="1 2" key="1">
    <citation type="journal article" date="2019" name="Sci. Rep.">
        <title>Orb-weaving spider Araneus ventricosus genome elucidates the spidroin gene catalogue.</title>
        <authorList>
            <person name="Kono N."/>
            <person name="Nakamura H."/>
            <person name="Ohtoshi R."/>
            <person name="Moran D.A.P."/>
            <person name="Shinohara A."/>
            <person name="Yoshida Y."/>
            <person name="Fujiwara M."/>
            <person name="Mori M."/>
            <person name="Tomita M."/>
            <person name="Arakawa K."/>
        </authorList>
    </citation>
    <scope>NUCLEOTIDE SEQUENCE [LARGE SCALE GENOMIC DNA]</scope>
</reference>
<gene>
    <name evidence="1" type="ORF">AVEN_262682_1</name>
</gene>
<evidence type="ECO:0000313" key="1">
    <source>
        <dbReference type="EMBL" id="GBM83204.1"/>
    </source>
</evidence>
<dbReference type="EMBL" id="BGPR01003062">
    <property type="protein sequence ID" value="GBM83204.1"/>
    <property type="molecule type" value="Genomic_DNA"/>
</dbReference>
<dbReference type="AlphaFoldDB" id="A0A4Y2IZU4"/>